<keyword evidence="3" id="KW-1185">Reference proteome</keyword>
<comment type="caution">
    <text evidence="2">The sequence shown here is derived from an EMBL/GenBank/DDBJ whole genome shotgun (WGS) entry which is preliminary data.</text>
</comment>
<dbReference type="RefSeq" id="WP_254163341.1">
    <property type="nucleotide sequence ID" value="NZ_JAHESF010000009.1"/>
</dbReference>
<evidence type="ECO:0008006" key="4">
    <source>
        <dbReference type="Google" id="ProtNLM"/>
    </source>
</evidence>
<proteinExistence type="predicted"/>
<evidence type="ECO:0000256" key="1">
    <source>
        <dbReference type="SAM" id="SignalP"/>
    </source>
</evidence>
<sequence length="260" mass="29393">MKNFSVLHILLFFLIMLVYQCAKAQDYVVTTKGDTIQGEVKPLAYGPEKKVQVTTADKKKNIYSIFQTRAFRFRDEVYQPVRTDRGYVFMKLIRSGYLSMFAFQPENQVSFDGLYLQKRDGTGMEVPNLAFKKQMTKFLAECENVASRIESGDLSKKSIDQVVDEYNKCIDARTADHGKAIAQLEVRSKKINAWDVLEDKVKAKSDFEGKSDALEMIADIKNKIGRGEKVPNFLLEGLKSSLSQAGLSTELQGALDDLKN</sequence>
<feature type="signal peptide" evidence="1">
    <location>
        <begin position="1"/>
        <end position="24"/>
    </location>
</feature>
<keyword evidence="1" id="KW-0732">Signal</keyword>
<protein>
    <recommendedName>
        <fullName evidence="4">DUF4369 domain-containing protein</fullName>
    </recommendedName>
</protein>
<evidence type="ECO:0000313" key="3">
    <source>
        <dbReference type="Proteomes" id="UP001319200"/>
    </source>
</evidence>
<gene>
    <name evidence="2" type="ORF">KK083_11330</name>
</gene>
<dbReference type="EMBL" id="JAHESF010000009">
    <property type="protein sequence ID" value="MBT1697471.1"/>
    <property type="molecule type" value="Genomic_DNA"/>
</dbReference>
<evidence type="ECO:0000313" key="2">
    <source>
        <dbReference type="EMBL" id="MBT1697471.1"/>
    </source>
</evidence>
<name>A0AAP2DJG9_9BACT</name>
<feature type="chain" id="PRO_5042816806" description="DUF4369 domain-containing protein" evidence="1">
    <location>
        <begin position="25"/>
        <end position="260"/>
    </location>
</feature>
<organism evidence="2 3">
    <name type="scientific">Chryseosolibacter histidini</name>
    <dbReference type="NCBI Taxonomy" id="2782349"/>
    <lineage>
        <taxon>Bacteria</taxon>
        <taxon>Pseudomonadati</taxon>
        <taxon>Bacteroidota</taxon>
        <taxon>Cytophagia</taxon>
        <taxon>Cytophagales</taxon>
        <taxon>Chryseotaleaceae</taxon>
        <taxon>Chryseosolibacter</taxon>
    </lineage>
</organism>
<dbReference type="Proteomes" id="UP001319200">
    <property type="component" value="Unassembled WGS sequence"/>
</dbReference>
<dbReference type="AlphaFoldDB" id="A0AAP2DJG9"/>
<accession>A0AAP2DJG9</accession>
<reference evidence="2 3" key="1">
    <citation type="submission" date="2021-05" db="EMBL/GenBank/DDBJ databases">
        <title>A Polyphasic approach of four new species of the genus Ohtaekwangia: Ohtaekwangia histidinii sp. nov., Ohtaekwangia cretensis sp. nov., Ohtaekwangia indiensis sp. nov., Ohtaekwangia reichenbachii sp. nov. from diverse environment.</title>
        <authorList>
            <person name="Octaviana S."/>
        </authorList>
    </citation>
    <scope>NUCLEOTIDE SEQUENCE [LARGE SCALE GENOMIC DNA]</scope>
    <source>
        <strain evidence="2 3">PWU4</strain>
    </source>
</reference>